<keyword evidence="1" id="KW-1133">Transmembrane helix</keyword>
<dbReference type="Gene3D" id="3.50.50.60">
    <property type="entry name" value="FAD/NAD(P)-binding domain"/>
    <property type="match status" value="3"/>
</dbReference>
<dbReference type="GO" id="GO:0006631">
    <property type="term" value="P:fatty acid metabolic process"/>
    <property type="evidence" value="ECO:0007669"/>
    <property type="project" value="InterPro"/>
</dbReference>
<evidence type="ECO:0000313" key="3">
    <source>
        <dbReference type="Proteomes" id="UP001321582"/>
    </source>
</evidence>
<sequence length="570" mass="65154">MNNYQRINTRKPKGIEKKRAFLIGAGIGSLAAAEYLMRDGHMEGNQITIFEQDGISGGAMDGAGNPENGFIARGGREMEAHYECLWDLYSGVPSIEEEGRTVLDEFREINENDPNFSNVRVIFNRGEKHRKTDLGLKEKHTKELTKLLLTKEEDLGAKTVEEYFDKSFLDTDMWLYWRSMFAFETWHSVVEMKRYMQRFIHLMPGMSTMRDLLFTKYNQYDSLILPLKKLLESKGVNFVFNTIVTDLDIDFSDNKKTVTGIHINKENSEEVIKTTSDDFVFFTNGSMTENSTLGDMENAPILDKSEGAVWSLWKKIAKKDKSFGNPEVFCSDIDKTKWESYTITAKGTKMRKLLESFAEREFLPNKTATGGIITVKDSNWLLSVTVNRQPQFKNQPADATVAWAYALFPDNKGDFIDKKMSECSGRELLQELLYHFGIDKNDMQEYIDECIVIPAMMPYITSQFMPRVKGDRPEVIPEGSVNLAFLGQYCEIKNDCVFTVEYSVRSAIMAVYSFLNLEKKVPEIYASQYDIRALATATKTMKSEHEGVVKKIVANVIKKKLANTTFEDLI</sequence>
<proteinExistence type="predicted"/>
<evidence type="ECO:0000313" key="2">
    <source>
        <dbReference type="EMBL" id="BDU51025.1"/>
    </source>
</evidence>
<dbReference type="RefSeq" id="WP_307903871.1">
    <property type="nucleotide sequence ID" value="NZ_AP027059.1"/>
</dbReference>
<dbReference type="GO" id="GO:0071949">
    <property type="term" value="F:FAD binding"/>
    <property type="evidence" value="ECO:0007669"/>
    <property type="project" value="InterPro"/>
</dbReference>
<keyword evidence="1" id="KW-0472">Membrane</keyword>
<protein>
    <submittedName>
        <fullName evidence="2">Oleate hydratase</fullName>
    </submittedName>
</protein>
<dbReference type="Proteomes" id="UP001321582">
    <property type="component" value="Chromosome"/>
</dbReference>
<dbReference type="InterPro" id="IPR010354">
    <property type="entry name" value="Oleate_hydratase"/>
</dbReference>
<reference evidence="2 3" key="1">
    <citation type="submission" date="2022-11" db="EMBL/GenBank/DDBJ databases">
        <title>Haliovirga abyssi gen. nov., sp. nov., a mesophilic fermentative bacterium isolated from the Iheya North hydrothermal field and the proposal of Haliovirgaceae fam. nov.</title>
        <authorList>
            <person name="Miyazaki U."/>
            <person name="Tame A."/>
            <person name="Miyazaki J."/>
            <person name="Takai K."/>
            <person name="Sawayama S."/>
            <person name="Kitajima M."/>
            <person name="Okamoto A."/>
            <person name="Nakagawa S."/>
        </authorList>
    </citation>
    <scope>NUCLEOTIDE SEQUENCE [LARGE SCALE GENOMIC DNA]</scope>
    <source>
        <strain evidence="2 3">IC12</strain>
    </source>
</reference>
<dbReference type="SUPFAM" id="SSF51905">
    <property type="entry name" value="FAD/NAD(P)-binding domain"/>
    <property type="match status" value="1"/>
</dbReference>
<dbReference type="AlphaFoldDB" id="A0AAU9DCI1"/>
<evidence type="ECO:0000256" key="1">
    <source>
        <dbReference type="SAM" id="Phobius"/>
    </source>
</evidence>
<dbReference type="GO" id="GO:0050151">
    <property type="term" value="F:oleate hydratase activity"/>
    <property type="evidence" value="ECO:0007669"/>
    <property type="project" value="InterPro"/>
</dbReference>
<accession>A0AAU9DCI1</accession>
<gene>
    <name evidence="2" type="ORF">HLVA_15940</name>
</gene>
<keyword evidence="1" id="KW-0812">Transmembrane</keyword>
<dbReference type="InterPro" id="IPR036188">
    <property type="entry name" value="FAD/NAD-bd_sf"/>
</dbReference>
<dbReference type="EMBL" id="AP027059">
    <property type="protein sequence ID" value="BDU51025.1"/>
    <property type="molecule type" value="Genomic_DNA"/>
</dbReference>
<dbReference type="KEGG" id="haby:HLVA_15940"/>
<dbReference type="PANTHER" id="PTHR37417">
    <property type="entry name" value="67 KDA MYOSIN-CROSS-REACTIVE ANTIGEN FAMILY PROTEIN (AFU_ORTHOLOGUE AFUA_5G09970)"/>
    <property type="match status" value="1"/>
</dbReference>
<organism evidence="2 3">
    <name type="scientific">Haliovirga abyssi</name>
    <dbReference type="NCBI Taxonomy" id="2996794"/>
    <lineage>
        <taxon>Bacteria</taxon>
        <taxon>Fusobacteriati</taxon>
        <taxon>Fusobacteriota</taxon>
        <taxon>Fusobacteriia</taxon>
        <taxon>Fusobacteriales</taxon>
        <taxon>Haliovirgaceae</taxon>
        <taxon>Haliovirga</taxon>
    </lineage>
</organism>
<dbReference type="PANTHER" id="PTHR37417:SF3">
    <property type="entry name" value="MYOSIN-CROSSREACTIVE PROTEIN"/>
    <property type="match status" value="1"/>
</dbReference>
<keyword evidence="3" id="KW-1185">Reference proteome</keyword>
<name>A0AAU9DCI1_9FUSO</name>
<feature type="transmembrane region" description="Helical" evidence="1">
    <location>
        <begin position="20"/>
        <end position="37"/>
    </location>
</feature>
<dbReference type="NCBIfam" id="NF010584">
    <property type="entry name" value="PRK13977.1"/>
    <property type="match status" value="1"/>
</dbReference>
<dbReference type="Pfam" id="PF06100">
    <property type="entry name" value="MCRA"/>
    <property type="match status" value="1"/>
</dbReference>